<dbReference type="SUPFAM" id="SSF53300">
    <property type="entry name" value="vWA-like"/>
    <property type="match status" value="1"/>
</dbReference>
<dbReference type="FunFam" id="1.10.1600.10:FF:000002">
    <property type="entry name" value="X-ray repair cross-complementing protein 5"/>
    <property type="match status" value="1"/>
</dbReference>
<dbReference type="InterPro" id="IPR006164">
    <property type="entry name" value="DNA_bd_Ku70/Ku80"/>
</dbReference>
<evidence type="ECO:0000313" key="20">
    <source>
        <dbReference type="EMBL" id="KAF9448857.1"/>
    </source>
</evidence>
<dbReference type="GO" id="GO:0003684">
    <property type="term" value="F:damaged DNA binding"/>
    <property type="evidence" value="ECO:0007669"/>
    <property type="project" value="InterPro"/>
</dbReference>
<organism evidence="20 21">
    <name type="scientific">Macrolepiota fuliginosa MF-IS2</name>
    <dbReference type="NCBI Taxonomy" id="1400762"/>
    <lineage>
        <taxon>Eukaryota</taxon>
        <taxon>Fungi</taxon>
        <taxon>Dikarya</taxon>
        <taxon>Basidiomycota</taxon>
        <taxon>Agaricomycotina</taxon>
        <taxon>Agaricomycetes</taxon>
        <taxon>Agaricomycetidae</taxon>
        <taxon>Agaricales</taxon>
        <taxon>Agaricineae</taxon>
        <taxon>Agaricaceae</taxon>
        <taxon>Macrolepiota</taxon>
    </lineage>
</organism>
<dbReference type="GO" id="GO:0003690">
    <property type="term" value="F:double-stranded DNA binding"/>
    <property type="evidence" value="ECO:0007669"/>
    <property type="project" value="TreeGrafter"/>
</dbReference>
<dbReference type="Pfam" id="PF08785">
    <property type="entry name" value="Ku_PK_bind"/>
    <property type="match status" value="1"/>
</dbReference>
<dbReference type="AlphaFoldDB" id="A0A9P5XET7"/>
<evidence type="ECO:0000256" key="8">
    <source>
        <dbReference type="ARBA" id="ARBA00022763"/>
    </source>
</evidence>
<dbReference type="Gene3D" id="1.25.40.240">
    <property type="entry name" value="Ku, C-terminal domain"/>
    <property type="match status" value="1"/>
</dbReference>
<dbReference type="Proteomes" id="UP000807342">
    <property type="component" value="Unassembled WGS sequence"/>
</dbReference>
<evidence type="ECO:0000256" key="15">
    <source>
        <dbReference type="ARBA" id="ARBA00023204"/>
    </source>
</evidence>
<feature type="region of interest" description="Disordered" evidence="18">
    <location>
        <begin position="274"/>
        <end position="310"/>
    </location>
</feature>
<evidence type="ECO:0000256" key="17">
    <source>
        <dbReference type="ARBA" id="ARBA00031847"/>
    </source>
</evidence>
<dbReference type="SMART" id="SM00559">
    <property type="entry name" value="Ku78"/>
    <property type="match status" value="1"/>
</dbReference>
<feature type="compositionally biased region" description="Basic and acidic residues" evidence="18">
    <location>
        <begin position="274"/>
        <end position="286"/>
    </location>
</feature>
<dbReference type="Gene3D" id="3.40.50.410">
    <property type="entry name" value="von Willebrand factor, type A domain"/>
    <property type="match status" value="1"/>
</dbReference>
<dbReference type="Pfam" id="PF02735">
    <property type="entry name" value="Ku"/>
    <property type="match status" value="1"/>
</dbReference>
<feature type="compositionally biased region" description="Basic and acidic residues" evidence="18">
    <location>
        <begin position="626"/>
        <end position="636"/>
    </location>
</feature>
<dbReference type="GO" id="GO:0006303">
    <property type="term" value="P:double-strand break repair via nonhomologous end joining"/>
    <property type="evidence" value="ECO:0007669"/>
    <property type="project" value="InterPro"/>
</dbReference>
<evidence type="ECO:0000256" key="18">
    <source>
        <dbReference type="SAM" id="MobiDB-lite"/>
    </source>
</evidence>
<keyword evidence="10" id="KW-0347">Helicase</keyword>
<keyword evidence="12" id="KW-0779">Telomere</keyword>
<keyword evidence="7" id="KW-0547">Nucleotide-binding</keyword>
<dbReference type="GO" id="GO:0043564">
    <property type="term" value="C:Ku70:Ku80 complex"/>
    <property type="evidence" value="ECO:0007669"/>
    <property type="project" value="InterPro"/>
</dbReference>
<evidence type="ECO:0000256" key="6">
    <source>
        <dbReference type="ARBA" id="ARBA00022454"/>
    </source>
</evidence>
<dbReference type="CDD" id="cd00873">
    <property type="entry name" value="KU80"/>
    <property type="match status" value="1"/>
</dbReference>
<keyword evidence="15" id="KW-0234">DNA repair</keyword>
<dbReference type="Gene3D" id="2.40.290.10">
    <property type="match status" value="1"/>
</dbReference>
<evidence type="ECO:0000256" key="2">
    <source>
        <dbReference type="ARBA" id="ARBA00004574"/>
    </source>
</evidence>
<comment type="subcellular location">
    <subcellularLocation>
        <location evidence="2">Chromosome</location>
        <location evidence="2">Telomere</location>
    </subcellularLocation>
    <subcellularLocation>
        <location evidence="1">Nucleus</location>
    </subcellularLocation>
</comment>
<dbReference type="SUPFAM" id="SSF100939">
    <property type="entry name" value="SPOC domain-like"/>
    <property type="match status" value="1"/>
</dbReference>
<comment type="caution">
    <text evidence="20">The sequence shown here is derived from an EMBL/GenBank/DDBJ whole genome shotgun (WGS) entry which is preliminary data.</text>
</comment>
<evidence type="ECO:0000256" key="14">
    <source>
        <dbReference type="ARBA" id="ARBA00023172"/>
    </source>
</evidence>
<dbReference type="EMBL" id="MU151148">
    <property type="protein sequence ID" value="KAF9448857.1"/>
    <property type="molecule type" value="Genomic_DNA"/>
</dbReference>
<evidence type="ECO:0000256" key="13">
    <source>
        <dbReference type="ARBA" id="ARBA00023125"/>
    </source>
</evidence>
<evidence type="ECO:0000256" key="9">
    <source>
        <dbReference type="ARBA" id="ARBA00022801"/>
    </source>
</evidence>
<feature type="domain" description="Ku" evidence="19">
    <location>
        <begin position="312"/>
        <end position="447"/>
    </location>
</feature>
<dbReference type="GO" id="GO:0000723">
    <property type="term" value="P:telomere maintenance"/>
    <property type="evidence" value="ECO:0007669"/>
    <property type="project" value="InterPro"/>
</dbReference>
<evidence type="ECO:0000256" key="10">
    <source>
        <dbReference type="ARBA" id="ARBA00022806"/>
    </source>
</evidence>
<evidence type="ECO:0000256" key="5">
    <source>
        <dbReference type="ARBA" id="ARBA00021792"/>
    </source>
</evidence>
<dbReference type="InterPro" id="IPR036465">
    <property type="entry name" value="vWFA_dom_sf"/>
</dbReference>
<evidence type="ECO:0000259" key="19">
    <source>
        <dbReference type="SMART" id="SM00559"/>
    </source>
</evidence>
<dbReference type="GO" id="GO:0003678">
    <property type="term" value="F:DNA helicase activity"/>
    <property type="evidence" value="ECO:0007669"/>
    <property type="project" value="UniProtKB-EC"/>
</dbReference>
<gene>
    <name evidence="20" type="ORF">P691DRAFT_813520</name>
</gene>
<comment type="similarity">
    <text evidence="3">Belongs to the ku80 family.</text>
</comment>
<dbReference type="InterPro" id="IPR024193">
    <property type="entry name" value="Ku80"/>
</dbReference>
<keyword evidence="14" id="KW-0233">DNA recombination</keyword>
<dbReference type="SUPFAM" id="SSF101420">
    <property type="entry name" value="C-terminal domain of Ku80"/>
    <property type="match status" value="1"/>
</dbReference>
<evidence type="ECO:0000256" key="7">
    <source>
        <dbReference type="ARBA" id="ARBA00022741"/>
    </source>
</evidence>
<evidence type="ECO:0000256" key="11">
    <source>
        <dbReference type="ARBA" id="ARBA00022840"/>
    </source>
</evidence>
<dbReference type="PANTHER" id="PTHR12604">
    <property type="entry name" value="KU AUTOANTIGEN DNA HELICASE"/>
    <property type="match status" value="1"/>
</dbReference>
<keyword evidence="16" id="KW-0539">Nucleus</keyword>
<dbReference type="OrthoDB" id="30826at2759"/>
<dbReference type="GO" id="GO:0016787">
    <property type="term" value="F:hydrolase activity"/>
    <property type="evidence" value="ECO:0007669"/>
    <property type="project" value="UniProtKB-KW"/>
</dbReference>
<dbReference type="PANTHER" id="PTHR12604:SF4">
    <property type="entry name" value="X-RAY REPAIR CROSS-COMPLEMENTING PROTEIN 5"/>
    <property type="match status" value="1"/>
</dbReference>
<reference evidence="20" key="1">
    <citation type="submission" date="2020-11" db="EMBL/GenBank/DDBJ databases">
        <authorList>
            <consortium name="DOE Joint Genome Institute"/>
            <person name="Ahrendt S."/>
            <person name="Riley R."/>
            <person name="Andreopoulos W."/>
            <person name="Labutti K."/>
            <person name="Pangilinan J."/>
            <person name="Ruiz-Duenas F.J."/>
            <person name="Barrasa J.M."/>
            <person name="Sanchez-Garcia M."/>
            <person name="Camarero S."/>
            <person name="Miyauchi S."/>
            <person name="Serrano A."/>
            <person name="Linde D."/>
            <person name="Babiker R."/>
            <person name="Drula E."/>
            <person name="Ayuso-Fernandez I."/>
            <person name="Pacheco R."/>
            <person name="Padilla G."/>
            <person name="Ferreira P."/>
            <person name="Barriuso J."/>
            <person name="Kellner H."/>
            <person name="Castanera R."/>
            <person name="Alfaro M."/>
            <person name="Ramirez L."/>
            <person name="Pisabarro A.G."/>
            <person name="Kuo A."/>
            <person name="Tritt A."/>
            <person name="Lipzen A."/>
            <person name="He G."/>
            <person name="Yan M."/>
            <person name="Ng V."/>
            <person name="Cullen D."/>
            <person name="Martin F."/>
            <person name="Rosso M.-N."/>
            <person name="Henrissat B."/>
            <person name="Hibbett D."/>
            <person name="Martinez A.T."/>
            <person name="Grigoriev I.V."/>
        </authorList>
    </citation>
    <scope>NUCLEOTIDE SEQUENCE</scope>
    <source>
        <strain evidence="20">MF-IS2</strain>
    </source>
</reference>
<evidence type="ECO:0000256" key="4">
    <source>
        <dbReference type="ARBA" id="ARBA00012551"/>
    </source>
</evidence>
<dbReference type="InterPro" id="IPR014893">
    <property type="entry name" value="Ku_PK_bind"/>
</dbReference>
<evidence type="ECO:0000256" key="1">
    <source>
        <dbReference type="ARBA" id="ARBA00004123"/>
    </source>
</evidence>
<keyword evidence="21" id="KW-1185">Reference proteome</keyword>
<feature type="region of interest" description="Disordered" evidence="18">
    <location>
        <begin position="666"/>
        <end position="704"/>
    </location>
</feature>
<feature type="compositionally biased region" description="Basic and acidic residues" evidence="18">
    <location>
        <begin position="297"/>
        <end position="310"/>
    </location>
</feature>
<keyword evidence="11" id="KW-0067">ATP-binding</keyword>
<keyword evidence="6" id="KW-0158">Chromosome</keyword>
<name>A0A9P5XET7_9AGAR</name>
<evidence type="ECO:0000256" key="3">
    <source>
        <dbReference type="ARBA" id="ARBA00007726"/>
    </source>
</evidence>
<dbReference type="Gene3D" id="1.10.1600.10">
    <property type="match status" value="1"/>
</dbReference>
<sequence length="832" mass="92601">MTHLEYALRFVKLKVQEMIFNGRKTDQCGVITFGSEETDNIVNDKNGGYDNVEEYIAIGQPNGDTLSKIDDLRPSTVAGDAIDGLIVGIETQAEYLSTKKTWTRKIVLLTNAECPIEVEDWEAIVKKMNALDISLTIVGIDFDDEELPFTEPNKTVHKTANESFYHQLTSGLKSGIVGNCTFALQEIAKPDIKPVRSTLMGTVLRLGDVETSAEEAVEILVKTSKCTALTRPKSWKKYALREDDAGQAMLIDDTKNDPKVVYTPLKMQTEYYVDRSSEEDKDGDVKMEDDETNLLDGDVKPKDQEGKKEDNLEKVEKEELVRGFKYGTTYTPCPDGQFPRLHTTKGIDICGFFPAKRFRRELSMGEVQYIWADPTSPQQQVALSSVVQALYEKGAVAIARWVSKDEMDPKMGVLFPEVFDKVECLLWVQMPFADDVRRYTFASLDNLVSKTGEQITKHPYIPTEIQLDAMDNFVDAMDLMTAGEKDEEGNRTPWFNPADSYNPSIHRTKQAMFHCAVVPDITTNPLPPPHPDLLKYFNPPKKVLKRAKGAAEECKEVFKVKEVPKRVAKAGAKGVKKGHDHALEDDDMLLLDRKREVDSKAGLKAAGSLMDVDSAQPLELVSVSPAKEKGKGKAADQEGSDTEDEDEDEFVAVSLPAENEELLLTRKDPAAGVKTPKPSSHRGAAPLPTPARSVSPQIDPGRAPGRIIGSTYPLKDFEKNLVQGDVVTKAVEDLCEVVVEIVLRPFASRRSGEMIECLKVLRDTCLKEDEIDAWNAFLPNLKEKCLQKPGNPEFWDEVKALGRDISLISNKEARKYGGAASVSERRAEEFVA</sequence>
<accession>A0A9P5XET7</accession>
<feature type="compositionally biased region" description="Acidic residues" evidence="18">
    <location>
        <begin position="638"/>
        <end position="649"/>
    </location>
</feature>
<keyword evidence="13" id="KW-0238">DNA-binding</keyword>
<evidence type="ECO:0000256" key="12">
    <source>
        <dbReference type="ARBA" id="ARBA00022895"/>
    </source>
</evidence>
<dbReference type="EC" id="3.6.4.12" evidence="4"/>
<dbReference type="InterPro" id="IPR036494">
    <property type="entry name" value="Ku_C_sf"/>
</dbReference>
<protein>
    <recommendedName>
        <fullName evidence="5">ATP-dependent DNA helicase II subunit 2</fullName>
        <ecNumber evidence="4">3.6.4.12</ecNumber>
    </recommendedName>
    <alternativeName>
        <fullName evidence="17">ATP-dependent DNA helicase II subunit Ku80</fullName>
    </alternativeName>
</protein>
<dbReference type="GO" id="GO:0000781">
    <property type="term" value="C:chromosome, telomeric region"/>
    <property type="evidence" value="ECO:0007669"/>
    <property type="project" value="UniProtKB-SubCell"/>
</dbReference>
<proteinExistence type="inferred from homology"/>
<dbReference type="GO" id="GO:0006310">
    <property type="term" value="P:DNA recombination"/>
    <property type="evidence" value="ECO:0007669"/>
    <property type="project" value="UniProtKB-KW"/>
</dbReference>
<dbReference type="GO" id="GO:0005524">
    <property type="term" value="F:ATP binding"/>
    <property type="evidence" value="ECO:0007669"/>
    <property type="project" value="UniProtKB-KW"/>
</dbReference>
<evidence type="ECO:0000313" key="21">
    <source>
        <dbReference type="Proteomes" id="UP000807342"/>
    </source>
</evidence>
<keyword evidence="8" id="KW-0227">DNA damage</keyword>
<dbReference type="GO" id="GO:0042162">
    <property type="term" value="F:telomeric DNA binding"/>
    <property type="evidence" value="ECO:0007669"/>
    <property type="project" value="InterPro"/>
</dbReference>
<evidence type="ECO:0000256" key="16">
    <source>
        <dbReference type="ARBA" id="ARBA00023242"/>
    </source>
</evidence>
<keyword evidence="9" id="KW-0378">Hydrolase</keyword>
<dbReference type="InterPro" id="IPR016194">
    <property type="entry name" value="SPOC-like_C_dom_sf"/>
</dbReference>
<feature type="region of interest" description="Disordered" evidence="18">
    <location>
        <begin position="622"/>
        <end position="649"/>
    </location>
</feature>